<protein>
    <submittedName>
        <fullName evidence="2">Uncharacterized protein</fullName>
    </submittedName>
</protein>
<name>A0A7S4SET9_9DINO</name>
<evidence type="ECO:0000313" key="2">
    <source>
        <dbReference type="EMBL" id="CAE4643522.1"/>
    </source>
</evidence>
<evidence type="ECO:0000256" key="1">
    <source>
        <dbReference type="SAM" id="Phobius"/>
    </source>
</evidence>
<dbReference type="EMBL" id="HBNR01069504">
    <property type="protein sequence ID" value="CAE4643522.1"/>
    <property type="molecule type" value="Transcribed_RNA"/>
</dbReference>
<keyword evidence="1" id="KW-0472">Membrane</keyword>
<sequence>MAALGGSLGAGAAEVRAMAAMLSETEGELPPHSHGWLQPPRVPCRARQAGFVALVLACLAGFAIVLRRASSRQIVLLTGSHKDLDAHISRAAATIDLSATEAAAPISLTVSGFCSRLDCANGEYVCQGVLKNGRAWYAGNGRGKCMTEWLFYDPDPRRDGTVPAQWVFYGTMRAPWARGIEKKVPQWDGKEYKRLPEEDYHRHAFFATESRDAAPPQRAEWKVLCQGLLREETELVISISPSAAT</sequence>
<keyword evidence="1" id="KW-1133">Transmembrane helix</keyword>
<proteinExistence type="predicted"/>
<keyword evidence="1" id="KW-0812">Transmembrane</keyword>
<reference evidence="2" key="1">
    <citation type="submission" date="2021-01" db="EMBL/GenBank/DDBJ databases">
        <authorList>
            <person name="Corre E."/>
            <person name="Pelletier E."/>
            <person name="Niang G."/>
            <person name="Scheremetjew M."/>
            <person name="Finn R."/>
            <person name="Kale V."/>
            <person name="Holt S."/>
            <person name="Cochrane G."/>
            <person name="Meng A."/>
            <person name="Brown T."/>
            <person name="Cohen L."/>
        </authorList>
    </citation>
    <scope>NUCLEOTIDE SEQUENCE</scope>
    <source>
        <strain evidence="2">CCMP3105</strain>
    </source>
</reference>
<dbReference type="AlphaFoldDB" id="A0A7S4SET9"/>
<gene>
    <name evidence="2" type="ORF">AMON00008_LOCUS49230</name>
</gene>
<accession>A0A7S4SET9</accession>
<organism evidence="2">
    <name type="scientific">Alexandrium monilatum</name>
    <dbReference type="NCBI Taxonomy" id="311494"/>
    <lineage>
        <taxon>Eukaryota</taxon>
        <taxon>Sar</taxon>
        <taxon>Alveolata</taxon>
        <taxon>Dinophyceae</taxon>
        <taxon>Gonyaulacales</taxon>
        <taxon>Pyrocystaceae</taxon>
        <taxon>Alexandrium</taxon>
    </lineage>
</organism>
<feature type="transmembrane region" description="Helical" evidence="1">
    <location>
        <begin position="49"/>
        <end position="66"/>
    </location>
</feature>